<protein>
    <submittedName>
        <fullName evidence="1">Uncharacterized protein</fullName>
    </submittedName>
</protein>
<comment type="caution">
    <text evidence="1">The sequence shown here is derived from an EMBL/GenBank/DDBJ whole genome shotgun (WGS) entry which is preliminary data.</text>
</comment>
<reference evidence="1 2" key="1">
    <citation type="submission" date="2019-05" db="EMBL/GenBank/DDBJ databases">
        <title>Another draft genome of Portunus trituberculatus and its Hox gene families provides insights of decapod evolution.</title>
        <authorList>
            <person name="Jeong J.-H."/>
            <person name="Song I."/>
            <person name="Kim S."/>
            <person name="Choi T."/>
            <person name="Kim D."/>
            <person name="Ryu S."/>
            <person name="Kim W."/>
        </authorList>
    </citation>
    <scope>NUCLEOTIDE SEQUENCE [LARGE SCALE GENOMIC DNA]</scope>
    <source>
        <tissue evidence="1">Muscle</tissue>
    </source>
</reference>
<organism evidence="1 2">
    <name type="scientific">Portunus trituberculatus</name>
    <name type="common">Swimming crab</name>
    <name type="synonym">Neptunus trituberculatus</name>
    <dbReference type="NCBI Taxonomy" id="210409"/>
    <lineage>
        <taxon>Eukaryota</taxon>
        <taxon>Metazoa</taxon>
        <taxon>Ecdysozoa</taxon>
        <taxon>Arthropoda</taxon>
        <taxon>Crustacea</taxon>
        <taxon>Multicrustacea</taxon>
        <taxon>Malacostraca</taxon>
        <taxon>Eumalacostraca</taxon>
        <taxon>Eucarida</taxon>
        <taxon>Decapoda</taxon>
        <taxon>Pleocyemata</taxon>
        <taxon>Brachyura</taxon>
        <taxon>Eubrachyura</taxon>
        <taxon>Portunoidea</taxon>
        <taxon>Portunidae</taxon>
        <taxon>Portuninae</taxon>
        <taxon>Portunus</taxon>
    </lineage>
</organism>
<evidence type="ECO:0000313" key="1">
    <source>
        <dbReference type="EMBL" id="MPC21500.1"/>
    </source>
</evidence>
<proteinExistence type="predicted"/>
<dbReference type="Proteomes" id="UP000324222">
    <property type="component" value="Unassembled WGS sequence"/>
</dbReference>
<dbReference type="AlphaFoldDB" id="A0A5B7DJB7"/>
<evidence type="ECO:0000313" key="2">
    <source>
        <dbReference type="Proteomes" id="UP000324222"/>
    </source>
</evidence>
<sequence length="64" mass="7298">MWRSDGRNPHGEIYFPLTEERGAAGRLPMLVNQCTESEGECCAAGAARKLRDKRRRKEAAKERH</sequence>
<gene>
    <name evidence="1" type="ORF">E2C01_014490</name>
</gene>
<dbReference type="EMBL" id="VSRR010000984">
    <property type="protein sequence ID" value="MPC21500.1"/>
    <property type="molecule type" value="Genomic_DNA"/>
</dbReference>
<accession>A0A5B7DJB7</accession>
<keyword evidence="2" id="KW-1185">Reference proteome</keyword>
<name>A0A5B7DJB7_PORTR</name>